<gene>
    <name evidence="2" type="ORF">D5R40_09705</name>
</gene>
<dbReference type="RefSeq" id="WP_124145318.1">
    <property type="nucleotide sequence ID" value="NZ_CAWOKI010000078.1"/>
</dbReference>
<dbReference type="Gene3D" id="3.40.50.300">
    <property type="entry name" value="P-loop containing nucleotide triphosphate hydrolases"/>
    <property type="match status" value="1"/>
</dbReference>
<dbReference type="AlphaFoldDB" id="A0A3N6NPF3"/>
<comment type="caution">
    <text evidence="2">The sequence shown here is derived from an EMBL/GenBank/DDBJ whole genome shotgun (WGS) entry which is preliminary data.</text>
</comment>
<dbReference type="Pfam" id="PF02492">
    <property type="entry name" value="cobW"/>
    <property type="match status" value="1"/>
</dbReference>
<dbReference type="EMBL" id="RCBY01000040">
    <property type="protein sequence ID" value="RQH46427.1"/>
    <property type="molecule type" value="Genomic_DNA"/>
</dbReference>
<dbReference type="InterPro" id="IPR003495">
    <property type="entry name" value="CobW/HypB/UreG_nucleotide-bd"/>
</dbReference>
<name>A0A3N6NPF3_9CYAN</name>
<feature type="domain" description="CobW/HypB/UreG nucleotide-binding" evidence="1">
    <location>
        <begin position="2"/>
        <end position="33"/>
    </location>
</feature>
<accession>A0A3N6NPF3</accession>
<sequence>MTGFLVNDKTTFLNRILQNQQDLRVAVFVNEFSHNE</sequence>
<organism evidence="2 3">
    <name type="scientific">Okeania hirsuta</name>
    <dbReference type="NCBI Taxonomy" id="1458930"/>
    <lineage>
        <taxon>Bacteria</taxon>
        <taxon>Bacillati</taxon>
        <taxon>Cyanobacteriota</taxon>
        <taxon>Cyanophyceae</taxon>
        <taxon>Oscillatoriophycideae</taxon>
        <taxon>Oscillatoriales</taxon>
        <taxon>Microcoleaceae</taxon>
        <taxon>Okeania</taxon>
    </lineage>
</organism>
<evidence type="ECO:0000313" key="2">
    <source>
        <dbReference type="EMBL" id="RQH46427.1"/>
    </source>
</evidence>
<reference evidence="2 3" key="1">
    <citation type="journal article" date="2018" name="ACS Chem. Biol.">
        <title>Ketoreductase domain dysfunction expands chemodiversity: malyngamide biosynthesis in the cyanobacterium Okeania hirsuta.</title>
        <authorList>
            <person name="Moss N.A."/>
            <person name="Leao T."/>
            <person name="Rankin M."/>
            <person name="McCullough T.M."/>
            <person name="Qu P."/>
            <person name="Korobeynikov A."/>
            <person name="Smith J.L."/>
            <person name="Gerwick L."/>
            <person name="Gerwick W.H."/>
        </authorList>
    </citation>
    <scope>NUCLEOTIDE SEQUENCE [LARGE SCALE GENOMIC DNA]</scope>
    <source>
        <strain evidence="2 3">PAB10Feb10-1</strain>
    </source>
</reference>
<evidence type="ECO:0000259" key="1">
    <source>
        <dbReference type="Pfam" id="PF02492"/>
    </source>
</evidence>
<keyword evidence="3" id="KW-1185">Reference proteome</keyword>
<protein>
    <recommendedName>
        <fullName evidence="1">CobW/HypB/UreG nucleotide-binding domain-containing protein</fullName>
    </recommendedName>
</protein>
<dbReference type="Proteomes" id="UP000269154">
    <property type="component" value="Unassembled WGS sequence"/>
</dbReference>
<dbReference type="InterPro" id="IPR027417">
    <property type="entry name" value="P-loop_NTPase"/>
</dbReference>
<proteinExistence type="predicted"/>
<evidence type="ECO:0000313" key="3">
    <source>
        <dbReference type="Proteomes" id="UP000269154"/>
    </source>
</evidence>